<dbReference type="AlphaFoldDB" id="A0AAD2CMX9"/>
<gene>
    <name evidence="12" type="ORF">CYCCA115_LOCUS5865</name>
</gene>
<dbReference type="EMBL" id="CAKOGP040000668">
    <property type="protein sequence ID" value="CAJ1937882.1"/>
    <property type="molecule type" value="Genomic_DNA"/>
</dbReference>
<dbReference type="GO" id="GO:0034707">
    <property type="term" value="C:chloride channel complex"/>
    <property type="evidence" value="ECO:0007669"/>
    <property type="project" value="UniProtKB-KW"/>
</dbReference>
<name>A0AAD2CMX9_9STRA</name>
<keyword evidence="8" id="KW-0868">Chloride</keyword>
<feature type="transmembrane region" description="Helical" evidence="11">
    <location>
        <begin position="193"/>
        <end position="212"/>
    </location>
</feature>
<dbReference type="InterPro" id="IPR014743">
    <property type="entry name" value="Cl-channel_core"/>
</dbReference>
<evidence type="ECO:0000256" key="10">
    <source>
        <dbReference type="SAM" id="MobiDB-lite"/>
    </source>
</evidence>
<evidence type="ECO:0000256" key="2">
    <source>
        <dbReference type="ARBA" id="ARBA00022448"/>
    </source>
</evidence>
<keyword evidence="2" id="KW-0813">Transport</keyword>
<dbReference type="Pfam" id="PF00654">
    <property type="entry name" value="Voltage_CLC"/>
    <property type="match status" value="2"/>
</dbReference>
<dbReference type="InterPro" id="IPR050368">
    <property type="entry name" value="ClC-type_chloride_channel"/>
</dbReference>
<keyword evidence="5" id="KW-0406">Ion transport</keyword>
<evidence type="ECO:0000256" key="1">
    <source>
        <dbReference type="ARBA" id="ARBA00004141"/>
    </source>
</evidence>
<feature type="transmembrane region" description="Helical" evidence="11">
    <location>
        <begin position="417"/>
        <end position="438"/>
    </location>
</feature>
<evidence type="ECO:0000256" key="8">
    <source>
        <dbReference type="ARBA" id="ARBA00023214"/>
    </source>
</evidence>
<feature type="transmembrane region" description="Helical" evidence="11">
    <location>
        <begin position="568"/>
        <end position="593"/>
    </location>
</feature>
<evidence type="ECO:0008006" key="14">
    <source>
        <dbReference type="Google" id="ProtNLM"/>
    </source>
</evidence>
<feature type="transmembrane region" description="Helical" evidence="11">
    <location>
        <begin position="464"/>
        <end position="486"/>
    </location>
</feature>
<dbReference type="CDD" id="cd00400">
    <property type="entry name" value="Voltage_gated_ClC"/>
    <property type="match status" value="1"/>
</dbReference>
<dbReference type="Proteomes" id="UP001295423">
    <property type="component" value="Unassembled WGS sequence"/>
</dbReference>
<dbReference type="SUPFAM" id="SSF81340">
    <property type="entry name" value="Clc chloride channel"/>
    <property type="match status" value="2"/>
</dbReference>
<proteinExistence type="predicted"/>
<evidence type="ECO:0000313" key="13">
    <source>
        <dbReference type="Proteomes" id="UP001295423"/>
    </source>
</evidence>
<feature type="region of interest" description="Disordered" evidence="10">
    <location>
        <begin position="626"/>
        <end position="652"/>
    </location>
</feature>
<evidence type="ECO:0000256" key="11">
    <source>
        <dbReference type="SAM" id="Phobius"/>
    </source>
</evidence>
<evidence type="ECO:0000256" key="7">
    <source>
        <dbReference type="ARBA" id="ARBA00023173"/>
    </source>
</evidence>
<protein>
    <recommendedName>
        <fullName evidence="14">Chloride channel protein</fullName>
    </recommendedName>
</protein>
<dbReference type="PRINTS" id="PR00762">
    <property type="entry name" value="CLCHANNEL"/>
</dbReference>
<keyword evidence="13" id="KW-1185">Reference proteome</keyword>
<comment type="subcellular location">
    <subcellularLocation>
        <location evidence="1">Membrane</location>
        <topology evidence="1">Multi-pass membrane protein</topology>
    </subcellularLocation>
</comment>
<evidence type="ECO:0000256" key="5">
    <source>
        <dbReference type="ARBA" id="ARBA00023065"/>
    </source>
</evidence>
<comment type="caution">
    <text evidence="12">The sequence shown here is derived from an EMBL/GenBank/DDBJ whole genome shotgun (WGS) entry which is preliminary data.</text>
</comment>
<feature type="transmembrane region" description="Helical" evidence="11">
    <location>
        <begin position="153"/>
        <end position="173"/>
    </location>
</feature>
<sequence length="652" mass="69140">MKGLIIQGSAVLLSCQAIALLGTVNAFSFRKQHTTEIPTVSRNQHQLYQLGLAPSHSPSLVLFQSMEDDSDNEPPASSFFPEPLKGASISDNEIVNDNDEAAAPSSKKQTESIAFYADEEPTTTTNEDLKVSVTEDNSNKLRTAASLFDYDSAYVVFASAIIGVLSGFAVAIFKLSIEAVRETVYGSAFSERFVWWLIPALVGGLGVSLISLTGEMAPGLRGTANEVDALSLDVQKDQRFKNALRFLRKPLAAILTLGSGCSLGPEGPSVEVGMTMSRLCMPPSLQRSDMLAEVDAAARLRRNRLLLSAGAAAGVAAGFNAPLAGVFFALEILQQNLPPLTISGSSGPLTKSIGNNRKDQISWQQQVQQDYLSSGTGSITAILIASVLSALVSQVYLGEELALSVPSYQLNTPLVELPLYLLLGVVSGVVAGSFSALAQLSKRVFDGLSGPKRLRNRMKKMPQFFKPILGGLFCGVMGLAFPQILFFGYETLNALLANTSMSLGLILSLLAAKILATAVSAGSGLVGGTFAPSLFLGGMTGAAFHNIVQGLFKLSATASPFFLADVQAYALVGAAGVLSALFRAPLTATLLLFELTRDYNVILPLMATAGVGSLVGDIVERTFEEKRRDRDSSVSWGDLATDDNNDGNVEEK</sequence>
<dbReference type="InterPro" id="IPR001807">
    <property type="entry name" value="ClC"/>
</dbReference>
<keyword evidence="7" id="KW-0869">Chloride channel</keyword>
<dbReference type="PANTHER" id="PTHR43427:SF6">
    <property type="entry name" value="CHLORIDE CHANNEL PROTEIN CLC-E"/>
    <property type="match status" value="1"/>
</dbReference>
<keyword evidence="4 11" id="KW-1133">Transmembrane helix</keyword>
<feature type="transmembrane region" description="Helical" evidence="11">
    <location>
        <begin position="305"/>
        <end position="330"/>
    </location>
</feature>
<evidence type="ECO:0000256" key="9">
    <source>
        <dbReference type="ARBA" id="ARBA00023303"/>
    </source>
</evidence>
<feature type="transmembrane region" description="Helical" evidence="11">
    <location>
        <begin position="379"/>
        <end position="397"/>
    </location>
</feature>
<evidence type="ECO:0000313" key="12">
    <source>
        <dbReference type="EMBL" id="CAJ1937882.1"/>
    </source>
</evidence>
<evidence type="ECO:0000256" key="6">
    <source>
        <dbReference type="ARBA" id="ARBA00023136"/>
    </source>
</evidence>
<evidence type="ECO:0000256" key="4">
    <source>
        <dbReference type="ARBA" id="ARBA00022989"/>
    </source>
</evidence>
<evidence type="ECO:0000256" key="3">
    <source>
        <dbReference type="ARBA" id="ARBA00022692"/>
    </source>
</evidence>
<dbReference type="PANTHER" id="PTHR43427">
    <property type="entry name" value="CHLORIDE CHANNEL PROTEIN CLC-E"/>
    <property type="match status" value="1"/>
</dbReference>
<reference evidence="12" key="1">
    <citation type="submission" date="2023-08" db="EMBL/GenBank/DDBJ databases">
        <authorList>
            <person name="Audoor S."/>
            <person name="Bilcke G."/>
        </authorList>
    </citation>
    <scope>NUCLEOTIDE SEQUENCE</scope>
</reference>
<feature type="transmembrane region" description="Helical" evidence="11">
    <location>
        <begin position="492"/>
        <end position="512"/>
    </location>
</feature>
<feature type="transmembrane region" description="Helical" evidence="11">
    <location>
        <begin position="524"/>
        <end position="548"/>
    </location>
</feature>
<dbReference type="Gene3D" id="1.10.3080.10">
    <property type="entry name" value="Clc chloride channel"/>
    <property type="match status" value="2"/>
</dbReference>
<organism evidence="12 13">
    <name type="scientific">Cylindrotheca closterium</name>
    <dbReference type="NCBI Taxonomy" id="2856"/>
    <lineage>
        <taxon>Eukaryota</taxon>
        <taxon>Sar</taxon>
        <taxon>Stramenopiles</taxon>
        <taxon>Ochrophyta</taxon>
        <taxon>Bacillariophyta</taxon>
        <taxon>Bacillariophyceae</taxon>
        <taxon>Bacillariophycidae</taxon>
        <taxon>Bacillariales</taxon>
        <taxon>Bacillariaceae</taxon>
        <taxon>Cylindrotheca</taxon>
    </lineage>
</organism>
<dbReference type="PROSITE" id="PS51257">
    <property type="entry name" value="PROKAR_LIPOPROTEIN"/>
    <property type="match status" value="1"/>
</dbReference>
<keyword evidence="3 11" id="KW-0812">Transmembrane</keyword>
<accession>A0AAD2CMX9</accession>
<keyword evidence="6 11" id="KW-0472">Membrane</keyword>
<dbReference type="GO" id="GO:0005254">
    <property type="term" value="F:chloride channel activity"/>
    <property type="evidence" value="ECO:0007669"/>
    <property type="project" value="UniProtKB-KW"/>
</dbReference>
<keyword evidence="9" id="KW-0407">Ion channel</keyword>